<dbReference type="KEGG" id="asip:AQUSIP_13240"/>
<feature type="transmembrane region" description="Helical" evidence="1">
    <location>
        <begin position="12"/>
        <end position="33"/>
    </location>
</feature>
<sequence length="100" mass="11543">MLMRYLKFDGVLTSFATVISLLGTIVYLTWFAASIDKRVSLLEQHDNSAAQRFDDLRQALNQVNSTQDQSLHEFQVSFDQKLARLDDKMDKVLFILSDKK</sequence>
<keyword evidence="1" id="KW-1133">Transmembrane helix</keyword>
<dbReference type="EMBL" id="LR699119">
    <property type="protein sequence ID" value="VVC76023.1"/>
    <property type="molecule type" value="Genomic_DNA"/>
</dbReference>
<keyword evidence="1" id="KW-0472">Membrane</keyword>
<dbReference type="Proteomes" id="UP000324194">
    <property type="component" value="Chromosome 1"/>
</dbReference>
<protein>
    <submittedName>
        <fullName evidence="2">Uncharacterized protein</fullName>
    </submittedName>
</protein>
<gene>
    <name evidence="2" type="ORF">AQUSIP_13240</name>
</gene>
<accession>A0A5E4PI15</accession>
<evidence type="ECO:0000256" key="1">
    <source>
        <dbReference type="SAM" id="Phobius"/>
    </source>
</evidence>
<proteinExistence type="predicted"/>
<evidence type="ECO:0000313" key="3">
    <source>
        <dbReference type="Proteomes" id="UP000324194"/>
    </source>
</evidence>
<keyword evidence="1" id="KW-0812">Transmembrane</keyword>
<evidence type="ECO:0000313" key="2">
    <source>
        <dbReference type="EMBL" id="VVC76023.1"/>
    </source>
</evidence>
<dbReference type="RefSeq" id="WP_148339276.1">
    <property type="nucleotide sequence ID" value="NZ_LR699119.1"/>
</dbReference>
<reference evidence="2 3" key="1">
    <citation type="submission" date="2019-08" db="EMBL/GenBank/DDBJ databases">
        <authorList>
            <person name="Guy L."/>
        </authorList>
    </citation>
    <scope>NUCLEOTIDE SEQUENCE [LARGE SCALE GENOMIC DNA]</scope>
    <source>
        <strain evidence="2 3">SGT-108</strain>
    </source>
</reference>
<name>A0A5E4PI15_9COXI</name>
<keyword evidence="3" id="KW-1185">Reference proteome</keyword>
<dbReference type="AlphaFoldDB" id="A0A5E4PI15"/>
<organism evidence="2 3">
    <name type="scientific">Aquicella siphonis</name>
    <dbReference type="NCBI Taxonomy" id="254247"/>
    <lineage>
        <taxon>Bacteria</taxon>
        <taxon>Pseudomonadati</taxon>
        <taxon>Pseudomonadota</taxon>
        <taxon>Gammaproteobacteria</taxon>
        <taxon>Legionellales</taxon>
        <taxon>Coxiellaceae</taxon>
        <taxon>Aquicella</taxon>
    </lineage>
</organism>